<reference evidence="3" key="1">
    <citation type="submission" date="2021-09" db="EMBL/GenBank/DDBJ databases">
        <authorList>
            <consortium name="AG Swart"/>
            <person name="Singh M."/>
            <person name="Singh A."/>
            <person name="Seah K."/>
            <person name="Emmerich C."/>
        </authorList>
    </citation>
    <scope>NUCLEOTIDE SEQUENCE</scope>
    <source>
        <strain evidence="3">ATCC30299</strain>
    </source>
</reference>
<protein>
    <recommendedName>
        <fullName evidence="2">CFA20 domain-containing protein</fullName>
    </recommendedName>
</protein>
<evidence type="ECO:0000313" key="4">
    <source>
        <dbReference type="Proteomes" id="UP001162131"/>
    </source>
</evidence>
<sequence length="459" mass="52122">MFKETFQSGRAVEILNPKDKNLKLGKSYQPFYDQSAKSYIFSLETHLSKIAFPSNDIDKLGLLQQYLVMQVFIPGSHNFSFELRITDRANAKRRILFTTACKDLTVNPLNARIPTDIQKNKWINLCVDIESFVNLCFGNAGHRSLDGLTIFAYCKLRNVFTIRSPIFDAESKATGYEPLPKHLEFMTNVDFQNLLLTSERIPKKIDGKNITTTEPFISGNISMGKLGNRTASPWNRSSIITPLVRPHKSAPLSRKNINLPPRPQKLGTCGVTPRAKKLSVGEFEVPDNSLKSQIRIRTGKTVTPPKPKSLISSGGNTPRKPPLELKPPKPIEKPVEINLYSKFQSHGKKNEEGEEVEEEILTESIEYDGKEDGSLTKTPNKMPLSFNGKSETETREINLPKPFYFEKGMWDALQHRQFSPPLVEEDNSDRKSEELKELVYDSVLKCFYSPATQEYYNVR</sequence>
<evidence type="ECO:0000256" key="1">
    <source>
        <dbReference type="SAM" id="MobiDB-lite"/>
    </source>
</evidence>
<organism evidence="3 4">
    <name type="scientific">Blepharisma stoltei</name>
    <dbReference type="NCBI Taxonomy" id="1481888"/>
    <lineage>
        <taxon>Eukaryota</taxon>
        <taxon>Sar</taxon>
        <taxon>Alveolata</taxon>
        <taxon>Ciliophora</taxon>
        <taxon>Postciliodesmatophora</taxon>
        <taxon>Heterotrichea</taxon>
        <taxon>Heterotrichida</taxon>
        <taxon>Blepharismidae</taxon>
        <taxon>Blepharisma</taxon>
    </lineage>
</organism>
<dbReference type="PANTHER" id="PTHR12458">
    <property type="entry name" value="ORF PROTEIN"/>
    <property type="match status" value="1"/>
</dbReference>
<evidence type="ECO:0000259" key="2">
    <source>
        <dbReference type="Pfam" id="PF05018"/>
    </source>
</evidence>
<evidence type="ECO:0000313" key="3">
    <source>
        <dbReference type="EMBL" id="CAG9327864.1"/>
    </source>
</evidence>
<dbReference type="Proteomes" id="UP001162131">
    <property type="component" value="Unassembled WGS sequence"/>
</dbReference>
<comment type="caution">
    <text evidence="3">The sequence shown here is derived from an EMBL/GenBank/DDBJ whole genome shotgun (WGS) entry which is preliminary data.</text>
</comment>
<feature type="region of interest" description="Disordered" evidence="1">
    <location>
        <begin position="246"/>
        <end position="270"/>
    </location>
</feature>
<keyword evidence="4" id="KW-1185">Reference proteome</keyword>
<dbReference type="AlphaFoldDB" id="A0AAU9JQ85"/>
<proteinExistence type="predicted"/>
<name>A0AAU9JQ85_9CILI</name>
<dbReference type="Pfam" id="PF05018">
    <property type="entry name" value="CFA20_dom"/>
    <property type="match status" value="1"/>
</dbReference>
<feature type="region of interest" description="Disordered" evidence="1">
    <location>
        <begin position="365"/>
        <end position="393"/>
    </location>
</feature>
<dbReference type="EMBL" id="CAJZBQ010000044">
    <property type="protein sequence ID" value="CAG9327864.1"/>
    <property type="molecule type" value="Genomic_DNA"/>
</dbReference>
<feature type="domain" description="CFA20" evidence="2">
    <location>
        <begin position="28"/>
        <end position="162"/>
    </location>
</feature>
<accession>A0AAU9JQ85</accession>
<gene>
    <name evidence="3" type="ORF">BSTOLATCC_MIC44490</name>
</gene>
<dbReference type="InterPro" id="IPR040441">
    <property type="entry name" value="CFA20/CFAP20DC"/>
</dbReference>
<feature type="region of interest" description="Disordered" evidence="1">
    <location>
        <begin position="298"/>
        <end position="330"/>
    </location>
</feature>
<dbReference type="InterPro" id="IPR007714">
    <property type="entry name" value="CFA20_dom"/>
</dbReference>
<feature type="compositionally biased region" description="Basic and acidic residues" evidence="1">
    <location>
        <begin position="321"/>
        <end position="330"/>
    </location>
</feature>